<feature type="coiled-coil region" evidence="12">
    <location>
        <begin position="768"/>
        <end position="802"/>
    </location>
</feature>
<dbReference type="Gene3D" id="1.20.1730.10">
    <property type="entry name" value="Sodium/glucose cotransporter"/>
    <property type="match status" value="1"/>
</dbReference>
<dbReference type="InterPro" id="IPR035965">
    <property type="entry name" value="PAS-like_dom_sf"/>
</dbReference>
<dbReference type="OrthoDB" id="567977at2"/>
<comment type="similarity">
    <text evidence="3">Belongs to the sodium:solute symporter (SSF) (TC 2.A.21) family.</text>
</comment>
<dbReference type="Pfam" id="PF00474">
    <property type="entry name" value="SSF"/>
    <property type="match status" value="1"/>
</dbReference>
<dbReference type="FunFam" id="3.30.565.10:FF:000049">
    <property type="entry name" value="Two-component sensor histidine kinase"/>
    <property type="match status" value="1"/>
</dbReference>
<name>A0A0U1Q1X0_9BURK</name>
<evidence type="ECO:0000256" key="7">
    <source>
        <dbReference type="ARBA" id="ARBA00022692"/>
    </source>
</evidence>
<dbReference type="InterPro" id="IPR038377">
    <property type="entry name" value="Na/Glc_symporter_sf"/>
</dbReference>
<feature type="transmembrane region" description="Helical" evidence="13">
    <location>
        <begin position="322"/>
        <end position="343"/>
    </location>
</feature>
<evidence type="ECO:0000256" key="8">
    <source>
        <dbReference type="ARBA" id="ARBA00022777"/>
    </source>
</evidence>
<evidence type="ECO:0000256" key="3">
    <source>
        <dbReference type="ARBA" id="ARBA00006434"/>
    </source>
</evidence>
<evidence type="ECO:0000259" key="14">
    <source>
        <dbReference type="PROSITE" id="PS50109"/>
    </source>
</evidence>
<dbReference type="InterPro" id="IPR001734">
    <property type="entry name" value="Na/solute_symporter"/>
</dbReference>
<comment type="caution">
    <text evidence="16">The sequence shown here is derived from an EMBL/GenBank/DDBJ whole genome shotgun (WGS) entry which is preliminary data.</text>
</comment>
<dbReference type="CDD" id="cd00082">
    <property type="entry name" value="HisKA"/>
    <property type="match status" value="1"/>
</dbReference>
<keyword evidence="9 13" id="KW-1133">Transmembrane helix</keyword>
<evidence type="ECO:0000256" key="9">
    <source>
        <dbReference type="ARBA" id="ARBA00022989"/>
    </source>
</evidence>
<dbReference type="EMBL" id="LBNQ01000014">
    <property type="protein sequence ID" value="KKW68747.1"/>
    <property type="molecule type" value="Genomic_DNA"/>
</dbReference>
<dbReference type="SUPFAM" id="SSF55874">
    <property type="entry name" value="ATPase domain of HSP90 chaperone/DNA topoisomerase II/histidine kinase"/>
    <property type="match status" value="1"/>
</dbReference>
<evidence type="ECO:0000256" key="13">
    <source>
        <dbReference type="SAM" id="Phobius"/>
    </source>
</evidence>
<gene>
    <name evidence="16" type="ORF">AAV94_03425</name>
</gene>
<keyword evidence="10 13" id="KW-0472">Membrane</keyword>
<dbReference type="PANTHER" id="PTHR43047">
    <property type="entry name" value="TWO-COMPONENT HISTIDINE PROTEIN KINASE"/>
    <property type="match status" value="1"/>
</dbReference>
<feature type="transmembrane region" description="Helical" evidence="13">
    <location>
        <begin position="413"/>
        <end position="434"/>
    </location>
</feature>
<dbReference type="InterPro" id="IPR036097">
    <property type="entry name" value="HisK_dim/P_sf"/>
</dbReference>
<feature type="transmembrane region" description="Helical" evidence="13">
    <location>
        <begin position="36"/>
        <end position="55"/>
    </location>
</feature>
<dbReference type="CDD" id="cd00130">
    <property type="entry name" value="PAS"/>
    <property type="match status" value="1"/>
</dbReference>
<dbReference type="InterPro" id="IPR003661">
    <property type="entry name" value="HisK_dim/P_dom"/>
</dbReference>
<feature type="transmembrane region" description="Helical" evidence="13">
    <location>
        <begin position="272"/>
        <end position="294"/>
    </location>
</feature>
<evidence type="ECO:0000256" key="2">
    <source>
        <dbReference type="ARBA" id="ARBA00004141"/>
    </source>
</evidence>
<feature type="domain" description="Histidine kinase" evidence="14">
    <location>
        <begin position="809"/>
        <end position="1026"/>
    </location>
</feature>
<dbReference type="SUPFAM" id="SSF47384">
    <property type="entry name" value="Homodimeric domain of signal transducing histidine kinase"/>
    <property type="match status" value="1"/>
</dbReference>
<dbReference type="SMART" id="SM00448">
    <property type="entry name" value="REC"/>
    <property type="match status" value="1"/>
</dbReference>
<keyword evidence="8" id="KW-0418">Kinase</keyword>
<dbReference type="InterPro" id="IPR003594">
    <property type="entry name" value="HATPase_dom"/>
</dbReference>
<dbReference type="PANTHER" id="PTHR43047:SF9">
    <property type="entry name" value="HISTIDINE KINASE"/>
    <property type="match status" value="1"/>
</dbReference>
<dbReference type="CDD" id="cd00075">
    <property type="entry name" value="HATPase"/>
    <property type="match status" value="1"/>
</dbReference>
<feature type="transmembrane region" description="Helical" evidence="13">
    <location>
        <begin position="384"/>
        <end position="401"/>
    </location>
</feature>
<dbReference type="GO" id="GO:0022857">
    <property type="term" value="F:transmembrane transporter activity"/>
    <property type="evidence" value="ECO:0007669"/>
    <property type="project" value="InterPro"/>
</dbReference>
<evidence type="ECO:0000313" key="16">
    <source>
        <dbReference type="EMBL" id="KKW68747.1"/>
    </source>
</evidence>
<keyword evidence="5 11" id="KW-0597">Phosphoprotein</keyword>
<evidence type="ECO:0000256" key="4">
    <source>
        <dbReference type="ARBA" id="ARBA00012438"/>
    </source>
</evidence>
<dbReference type="PATRIC" id="fig|1610491.3.peg.733"/>
<feature type="modified residue" description="4-aspartylphosphate" evidence="11">
    <location>
        <position position="1106"/>
    </location>
</feature>
<evidence type="ECO:0000259" key="15">
    <source>
        <dbReference type="PROSITE" id="PS50110"/>
    </source>
</evidence>
<keyword evidence="7 13" id="KW-0812">Transmembrane</keyword>
<dbReference type="Pfam" id="PF00072">
    <property type="entry name" value="Response_reg"/>
    <property type="match status" value="1"/>
</dbReference>
<feature type="domain" description="Response regulatory" evidence="15">
    <location>
        <begin position="1056"/>
        <end position="1171"/>
    </location>
</feature>
<dbReference type="PROSITE" id="PS50110">
    <property type="entry name" value="RESPONSE_REGULATORY"/>
    <property type="match status" value="1"/>
</dbReference>
<feature type="transmembrane region" description="Helical" evidence="13">
    <location>
        <begin position="115"/>
        <end position="138"/>
    </location>
</feature>
<evidence type="ECO:0000256" key="12">
    <source>
        <dbReference type="SAM" id="Coils"/>
    </source>
</evidence>
<feature type="transmembrane region" description="Helical" evidence="13">
    <location>
        <begin position="187"/>
        <end position="213"/>
    </location>
</feature>
<keyword evidence="6" id="KW-0808">Transferase</keyword>
<dbReference type="Gene3D" id="3.30.450.20">
    <property type="entry name" value="PAS domain"/>
    <property type="match status" value="1"/>
</dbReference>
<feature type="transmembrane region" description="Helical" evidence="13">
    <location>
        <begin position="233"/>
        <end position="251"/>
    </location>
</feature>
<comment type="catalytic activity">
    <reaction evidence="1">
        <text>ATP + protein L-histidine = ADP + protein N-phospho-L-histidine.</text>
        <dbReference type="EC" id="2.7.13.3"/>
    </reaction>
</comment>
<dbReference type="InterPro" id="IPR011006">
    <property type="entry name" value="CheY-like_superfamily"/>
</dbReference>
<dbReference type="AlphaFoldDB" id="A0A0U1Q1X0"/>
<dbReference type="Gene3D" id="3.30.565.10">
    <property type="entry name" value="Histidine kinase-like ATPase, C-terminal domain"/>
    <property type="match status" value="1"/>
</dbReference>
<feature type="transmembrane region" description="Helical" evidence="13">
    <location>
        <begin position="158"/>
        <end position="175"/>
    </location>
</feature>
<dbReference type="PRINTS" id="PR00344">
    <property type="entry name" value="BCTRLSENSOR"/>
</dbReference>
<dbReference type="InterPro" id="IPR004358">
    <property type="entry name" value="Sig_transdc_His_kin-like_C"/>
</dbReference>
<evidence type="ECO:0000256" key="11">
    <source>
        <dbReference type="PROSITE-ProRule" id="PRU00169"/>
    </source>
</evidence>
<dbReference type="Pfam" id="PF12860">
    <property type="entry name" value="PAS_7"/>
    <property type="match status" value="1"/>
</dbReference>
<sequence length="1177" mass="129235">MQPAWVILVSLLYAGLLFAVAWLGDRHAAFTQHRHVRPAVYSLALAVYCSSWTFYGAAGTAAMYGLGYLPIYLGPMLMLLLGWRLLERLATVARAQKTVSIADFIASRFGRSQRLAALVTVVALVAAIPYLALQYRAVASSLAVLTGMESSPTRFADPAFYIAAIMALFAILFGTRRADASEHRPGLMLAVALESIVKLLALVAVGVFAVLFFQDRPHNAVQAVAQLLENTTPVGFATQTLLSFAAIICLPRQFHIAIVECGDLADIRRARWWFSAYLLIISLMVLPIAAAGLAQFGMRSQIAPDAFVLALPMALGHDTLALAAYIGGFSAATGMVIMVSVALSNMVSNDWVMPLLLRRHWQRASGSATPHDAAMAHTARQVLWVRRITIVLLALLAYAYSLGMDQRMQLASFGLLAFAAVAQFAPALVCSLYWPGASRRGVELGLLAGFAVWLYTLLLPSLAESGWLSAGWLASGPFDIAWLRPYQLFGAVGWDPLTHGVFWSLLANLATLVLVSLRWPPGLSEQMQAQPFLAPYAMRGTGADSTDLPSHRGRIRVADLQMVASHVVGAQTAARAFAAQAQQQNLQLTADSIADRPWLRFTERLLAGAVGAASARMVMTRALQGSGLELAAVVALLDEAGPEMRFNRDILLATLENIDPGVSVVDAEMRLVAWNRRYERLFNYPPGMLYVGCNVAELIAYNLQCNPLGLAKPAPAPQEIATQVDKRIALMRSGRSYTYVRALNDGRYIEMRGNPLPSGGYVTAYSDITAFKNAERELREINETLEQRVAERTREVEQAHATRSRYLTAISHDVLQPIHAARLFATALQDEQNPAQMRHLAERVDASLTAAEELLDGVLDISRLDAGALQPQWQRVNVAQLLQALFDQYAPIAAKRHIAWQLRCSTQRDRLWVRSDPRMLRRIVQNFIANALRYTQHGRILMTARPAGNGVRIQVWDTGPGIPQVHLARIYDEFHRYHQVFDWDGRGLGLGLSICQRISRLLEHPLEVRSRTDHGSVFGVWVPHAPATDATECSSTLRTPAAPRAPATGADLADMCVLCLDDDPDILQGMAALLARWGIAMRSALTLQQALQTLQQGWRPDCLLIDYHLYDQLDGLQALARLRRLAPGVPAALITANGSDTLQREAAQHQCTVLTKPVRPAALRAWLMAQRRASRSS</sequence>
<dbReference type="Gene3D" id="3.40.50.2300">
    <property type="match status" value="1"/>
</dbReference>
<dbReference type="GO" id="GO:0000155">
    <property type="term" value="F:phosphorelay sensor kinase activity"/>
    <property type="evidence" value="ECO:0007669"/>
    <property type="project" value="InterPro"/>
</dbReference>
<dbReference type="InterPro" id="IPR001789">
    <property type="entry name" value="Sig_transdc_resp-reg_receiver"/>
</dbReference>
<dbReference type="Proteomes" id="UP000050580">
    <property type="component" value="Unassembled WGS sequence"/>
</dbReference>
<dbReference type="Pfam" id="PF02518">
    <property type="entry name" value="HATPase_c"/>
    <property type="match status" value="1"/>
</dbReference>
<feature type="transmembrane region" description="Helical" evidence="13">
    <location>
        <begin position="61"/>
        <end position="86"/>
    </location>
</feature>
<evidence type="ECO:0000256" key="6">
    <source>
        <dbReference type="ARBA" id="ARBA00022679"/>
    </source>
</evidence>
<proteinExistence type="inferred from homology"/>
<organism evidence="16 17">
    <name type="scientific">Lampropedia cohaerens</name>
    <dbReference type="NCBI Taxonomy" id="1610491"/>
    <lineage>
        <taxon>Bacteria</taxon>
        <taxon>Pseudomonadati</taxon>
        <taxon>Pseudomonadota</taxon>
        <taxon>Betaproteobacteria</taxon>
        <taxon>Burkholderiales</taxon>
        <taxon>Comamonadaceae</taxon>
        <taxon>Lampropedia</taxon>
    </lineage>
</organism>
<dbReference type="InterPro" id="IPR000014">
    <property type="entry name" value="PAS"/>
</dbReference>
<evidence type="ECO:0000256" key="10">
    <source>
        <dbReference type="ARBA" id="ARBA00023136"/>
    </source>
</evidence>
<dbReference type="InterPro" id="IPR036890">
    <property type="entry name" value="HATPase_C_sf"/>
</dbReference>
<accession>A0A0U1Q1X0</accession>
<dbReference type="GO" id="GO:0009927">
    <property type="term" value="F:histidine phosphotransfer kinase activity"/>
    <property type="evidence" value="ECO:0007669"/>
    <property type="project" value="TreeGrafter"/>
</dbReference>
<dbReference type="STRING" id="1610491.AAV94_03425"/>
<protein>
    <recommendedName>
        <fullName evidence="4">histidine kinase</fullName>
        <ecNumber evidence="4">2.7.13.3</ecNumber>
    </recommendedName>
</protein>
<feature type="transmembrane region" description="Helical" evidence="13">
    <location>
        <begin position="6"/>
        <end position="24"/>
    </location>
</feature>
<dbReference type="SUPFAM" id="SSF55785">
    <property type="entry name" value="PYP-like sensor domain (PAS domain)"/>
    <property type="match status" value="1"/>
</dbReference>
<dbReference type="PROSITE" id="PS50283">
    <property type="entry name" value="NA_SOLUT_SYMP_3"/>
    <property type="match status" value="1"/>
</dbReference>
<dbReference type="CDD" id="cd10322">
    <property type="entry name" value="SLC5sbd"/>
    <property type="match status" value="1"/>
</dbReference>
<keyword evidence="12" id="KW-0175">Coiled coil</keyword>
<dbReference type="SMART" id="SM00387">
    <property type="entry name" value="HATPase_c"/>
    <property type="match status" value="1"/>
</dbReference>
<dbReference type="Pfam" id="PF00512">
    <property type="entry name" value="HisKA"/>
    <property type="match status" value="1"/>
</dbReference>
<comment type="subcellular location">
    <subcellularLocation>
        <location evidence="2">Membrane</location>
        <topology evidence="2">Multi-pass membrane protein</topology>
    </subcellularLocation>
</comment>
<dbReference type="SUPFAM" id="SSF52172">
    <property type="entry name" value="CheY-like"/>
    <property type="match status" value="1"/>
</dbReference>
<dbReference type="GO" id="GO:0005886">
    <property type="term" value="C:plasma membrane"/>
    <property type="evidence" value="ECO:0007669"/>
    <property type="project" value="TreeGrafter"/>
</dbReference>
<dbReference type="InterPro" id="IPR005467">
    <property type="entry name" value="His_kinase_dom"/>
</dbReference>
<dbReference type="EC" id="2.7.13.3" evidence="4"/>
<evidence type="ECO:0000256" key="1">
    <source>
        <dbReference type="ARBA" id="ARBA00000085"/>
    </source>
</evidence>
<dbReference type="RefSeq" id="WP_046740970.1">
    <property type="nucleotide sequence ID" value="NZ_LBNQ01000014.1"/>
</dbReference>
<feature type="transmembrane region" description="Helical" evidence="13">
    <location>
        <begin position="446"/>
        <end position="463"/>
    </location>
</feature>
<dbReference type="Gene3D" id="1.10.287.130">
    <property type="match status" value="1"/>
</dbReference>
<dbReference type="SMART" id="SM00388">
    <property type="entry name" value="HisKA"/>
    <property type="match status" value="1"/>
</dbReference>
<evidence type="ECO:0000313" key="17">
    <source>
        <dbReference type="Proteomes" id="UP000050580"/>
    </source>
</evidence>
<reference evidence="16 17" key="1">
    <citation type="submission" date="2015-05" db="EMBL/GenBank/DDBJ databases">
        <title>Draft genome sequence of Lampropedia sp. CT6, isolated from the microbial mat of a hot water spring, located at Manikaran, India.</title>
        <authorList>
            <person name="Tripathi C."/>
            <person name="Rani P."/>
            <person name="Mahato N.K."/>
            <person name="Lal R."/>
        </authorList>
    </citation>
    <scope>NUCLEOTIDE SEQUENCE [LARGE SCALE GENOMIC DNA]</scope>
    <source>
        <strain evidence="16 17">CT6</strain>
    </source>
</reference>
<dbReference type="CDD" id="cd00156">
    <property type="entry name" value="REC"/>
    <property type="match status" value="1"/>
</dbReference>
<dbReference type="PROSITE" id="PS50109">
    <property type="entry name" value="HIS_KIN"/>
    <property type="match status" value="1"/>
</dbReference>
<evidence type="ECO:0000256" key="5">
    <source>
        <dbReference type="ARBA" id="ARBA00022553"/>
    </source>
</evidence>
<keyword evidence="17" id="KW-1185">Reference proteome</keyword>